<proteinExistence type="inferred from homology"/>
<protein>
    <recommendedName>
        <fullName evidence="3">UDP-N-acetylglucosamine diphosphorylase</fullName>
        <ecNumber evidence="3">2.7.7.23</ecNumber>
    </recommendedName>
</protein>
<dbReference type="InterPro" id="IPR039741">
    <property type="entry name" value="UDP-sugar_pyrophosphorylase"/>
</dbReference>
<dbReference type="Gene3D" id="3.90.550.10">
    <property type="entry name" value="Spore Coat Polysaccharide Biosynthesis Protein SpsA, Chain A"/>
    <property type="match status" value="1"/>
</dbReference>
<dbReference type="EMBL" id="GL983803">
    <property type="protein sequence ID" value="EGR31986.1"/>
    <property type="molecule type" value="Genomic_DNA"/>
</dbReference>
<dbReference type="eggNOG" id="KOG2388">
    <property type="taxonomic scope" value="Eukaryota"/>
</dbReference>
<accession>G0QS17</accession>
<dbReference type="GeneID" id="14908138"/>
<dbReference type="RefSeq" id="XP_004035472.1">
    <property type="nucleotide sequence ID" value="XM_004035424.1"/>
</dbReference>
<dbReference type="InterPro" id="IPR002618">
    <property type="entry name" value="UDPGP_fam"/>
</dbReference>
<dbReference type="GO" id="GO:0006048">
    <property type="term" value="P:UDP-N-acetylglucosamine biosynthetic process"/>
    <property type="evidence" value="ECO:0007669"/>
    <property type="project" value="TreeGrafter"/>
</dbReference>
<keyword evidence="4" id="KW-0808">Transferase</keyword>
<gene>
    <name evidence="7" type="ORF">IMG5_098120</name>
</gene>
<comment type="catalytic activity">
    <reaction evidence="6">
        <text>N-acetyl-alpha-D-glucosamine 1-phosphate + UTP + H(+) = UDP-N-acetyl-alpha-D-glucosamine + diphosphate</text>
        <dbReference type="Rhea" id="RHEA:13509"/>
        <dbReference type="ChEBI" id="CHEBI:15378"/>
        <dbReference type="ChEBI" id="CHEBI:33019"/>
        <dbReference type="ChEBI" id="CHEBI:46398"/>
        <dbReference type="ChEBI" id="CHEBI:57705"/>
        <dbReference type="ChEBI" id="CHEBI:57776"/>
        <dbReference type="EC" id="2.7.7.23"/>
    </reaction>
</comment>
<dbReference type="EC" id="2.7.7.23" evidence="3"/>
<dbReference type="GO" id="GO:0003977">
    <property type="term" value="F:UDP-N-acetylglucosamine diphosphorylase activity"/>
    <property type="evidence" value="ECO:0007669"/>
    <property type="project" value="UniProtKB-EC"/>
</dbReference>
<comment type="similarity">
    <text evidence="2">Belongs to the UDPGP type 1 family.</text>
</comment>
<dbReference type="Proteomes" id="UP000008983">
    <property type="component" value="Unassembled WGS sequence"/>
</dbReference>
<evidence type="ECO:0000256" key="6">
    <source>
        <dbReference type="ARBA" id="ARBA00048493"/>
    </source>
</evidence>
<keyword evidence="5" id="KW-0548">Nucleotidyltransferase</keyword>
<evidence type="ECO:0000313" key="8">
    <source>
        <dbReference type="Proteomes" id="UP000008983"/>
    </source>
</evidence>
<dbReference type="PANTHER" id="PTHR11952">
    <property type="entry name" value="UDP- GLUCOSE PYROPHOSPHORYLASE"/>
    <property type="match status" value="1"/>
</dbReference>
<dbReference type="SUPFAM" id="SSF53448">
    <property type="entry name" value="Nucleotide-diphospho-sugar transferases"/>
    <property type="match status" value="1"/>
</dbReference>
<dbReference type="PANTHER" id="PTHR11952:SF2">
    <property type="entry name" value="LD24639P"/>
    <property type="match status" value="1"/>
</dbReference>
<dbReference type="AlphaFoldDB" id="G0QS17"/>
<dbReference type="Pfam" id="PF01704">
    <property type="entry name" value="UDPGP"/>
    <property type="match status" value="1"/>
</dbReference>
<dbReference type="OMA" id="KCVVQIM"/>
<sequence>MGQCKLLNKSYQEISDIHDVPNLDFNRNSTYKKLEQISNQITTERGISNIYNVLISRIVAVGQLHLIETLRLINDQEQKNKFIEHLNCIDYETVDSLYHFFQNKDEILDEISYAQNIEKIENIKKEQYIQYFQQGLQMIKNKEVALVILAGGNNIRFDQKVQKSTCNIGLPSKLSVFEIIGKKLQVLQNLVYQNISTSITKCSFQIMIMINTENYFEIKKVWKNNDFFGFDEKDVLFMTQSMLPIIDIQGKIIMRTSMQCYEQPEGPGDIIKTIFSNKVIEKLLIKNYKYLHIIGVENLLVKPLDPLFLGYANENKNDINSKCVKLQDLTNEFFKLININGRLYIEL</sequence>
<evidence type="ECO:0000313" key="7">
    <source>
        <dbReference type="EMBL" id="EGR31986.1"/>
    </source>
</evidence>
<comment type="pathway">
    <text evidence="1">Nucleotide-sugar biosynthesis; UDP-N-acetyl-alpha-D-glucosamine biosynthesis; UDP-N-acetyl-alpha-D-glucosamine from N-acetyl-alpha-D-glucosamine 1-phosphate: step 1/1.</text>
</comment>
<dbReference type="OrthoDB" id="532420at2759"/>
<evidence type="ECO:0000256" key="1">
    <source>
        <dbReference type="ARBA" id="ARBA00005208"/>
    </source>
</evidence>
<evidence type="ECO:0000256" key="3">
    <source>
        <dbReference type="ARBA" id="ARBA00012457"/>
    </source>
</evidence>
<reference evidence="7 8" key="1">
    <citation type="submission" date="2011-07" db="EMBL/GenBank/DDBJ databases">
        <authorList>
            <person name="Coyne R."/>
            <person name="Brami D."/>
            <person name="Johnson J."/>
            <person name="Hostetler J."/>
            <person name="Hannick L."/>
            <person name="Clark T."/>
            <person name="Cassidy-Hanley D."/>
            <person name="Inman J."/>
        </authorList>
    </citation>
    <scope>NUCLEOTIDE SEQUENCE [LARGE SCALE GENOMIC DNA]</scope>
    <source>
        <strain evidence="7 8">G5</strain>
    </source>
</reference>
<evidence type="ECO:0000256" key="2">
    <source>
        <dbReference type="ARBA" id="ARBA00010401"/>
    </source>
</evidence>
<evidence type="ECO:0000256" key="4">
    <source>
        <dbReference type="ARBA" id="ARBA00022679"/>
    </source>
</evidence>
<name>G0QS17_ICHMU</name>
<dbReference type="InterPro" id="IPR029044">
    <property type="entry name" value="Nucleotide-diphossugar_trans"/>
</dbReference>
<dbReference type="STRING" id="857967.G0QS17"/>
<dbReference type="InParanoid" id="G0QS17"/>
<evidence type="ECO:0000256" key="5">
    <source>
        <dbReference type="ARBA" id="ARBA00022695"/>
    </source>
</evidence>
<organism evidence="7 8">
    <name type="scientific">Ichthyophthirius multifiliis</name>
    <name type="common">White spot disease agent</name>
    <name type="synonym">Ich</name>
    <dbReference type="NCBI Taxonomy" id="5932"/>
    <lineage>
        <taxon>Eukaryota</taxon>
        <taxon>Sar</taxon>
        <taxon>Alveolata</taxon>
        <taxon>Ciliophora</taxon>
        <taxon>Intramacronucleata</taxon>
        <taxon>Oligohymenophorea</taxon>
        <taxon>Hymenostomatida</taxon>
        <taxon>Ophryoglenina</taxon>
        <taxon>Ichthyophthirius</taxon>
    </lineage>
</organism>
<keyword evidence="8" id="KW-1185">Reference proteome</keyword>